<dbReference type="AlphaFoldDB" id="A0AAD2JXI3"/>
<reference evidence="2" key="1">
    <citation type="submission" date="2023-11" db="EMBL/GenBank/DDBJ databases">
        <authorList>
            <person name="De Vega J J."/>
            <person name="De Vega J J."/>
        </authorList>
    </citation>
    <scope>NUCLEOTIDE SEQUENCE</scope>
</reference>
<dbReference type="InterPro" id="IPR012337">
    <property type="entry name" value="RNaseH-like_sf"/>
</dbReference>
<name>A0AAD2JXI3_9AGAR</name>
<dbReference type="EMBL" id="CAVNYO010000110">
    <property type="protein sequence ID" value="CAK5266666.1"/>
    <property type="molecule type" value="Genomic_DNA"/>
</dbReference>
<dbReference type="Proteomes" id="UP001295794">
    <property type="component" value="Unassembled WGS sequence"/>
</dbReference>
<gene>
    <name evidence="2" type="ORF">MYCIT1_LOCUS8577</name>
</gene>
<accession>A0AAD2JXI3</accession>
<keyword evidence="3" id="KW-1185">Reference proteome</keyword>
<evidence type="ECO:0000313" key="2">
    <source>
        <dbReference type="EMBL" id="CAK5266666.1"/>
    </source>
</evidence>
<evidence type="ECO:0000256" key="1">
    <source>
        <dbReference type="SAM" id="MobiDB-lite"/>
    </source>
</evidence>
<evidence type="ECO:0000313" key="3">
    <source>
        <dbReference type="Proteomes" id="UP001295794"/>
    </source>
</evidence>
<protein>
    <recommendedName>
        <fullName evidence="4">DUF659 domain-containing protein</fullName>
    </recommendedName>
</protein>
<evidence type="ECO:0008006" key="4">
    <source>
        <dbReference type="Google" id="ProtNLM"/>
    </source>
</evidence>
<feature type="region of interest" description="Disordered" evidence="1">
    <location>
        <begin position="561"/>
        <end position="592"/>
    </location>
</feature>
<feature type="compositionally biased region" description="Acidic residues" evidence="1">
    <location>
        <begin position="837"/>
        <end position="857"/>
    </location>
</feature>
<comment type="caution">
    <text evidence="2">The sequence shown here is derived from an EMBL/GenBank/DDBJ whole genome shotgun (WGS) entry which is preliminary data.</text>
</comment>
<sequence>MPPLRGPMWEHFYLGSARNSSHSDAWCRYCINHHRPTSQAQPIDISGGNAELSTNALLQADWFKEACKHVKSVNGEKKAMMNHIVGPKPCMHTPDHIKEAVRKLKEGTKVAVTSSAEASSAGSRKKKTAIIAAVENNFTQTKLQVFKGIDMPFSEEQAEMIRLQSMRATISANLPFRWLADPEVITLFLMMRSAAGSVLPSPKVLATTLLDMEASRVDADVRELLKGKVVSVSADGWSDGKSVLGVDVSYRGKSYLVRAVPMKGRGKDGVSMATTFGELIDWVELEYTCTVAGFCCDNDGGSQLGRKLLRNMRPHLFNPPCSAHQGQLILGDYFKENPDAAKTAEETVDLLGWIRSHEKVRDIFDEVQVEKNGGEPLAYLVANLTRWTTHSISFNRILALKDSMRHAVIVRRDDILTAHLGAEKNKKKVSAITKTVDRFCDMIDDALHWKRLQTVAEDIEPICYITNINQADNTRPDQVLLGLAGVFLHFKRHPNPTVRAGMLRRIEKRWAALDQTMFLFALILNPFEQMDRFGQEAAANVFTLANIAVELFTRVKFRTKPASDEPVSDRPAGTGSGSEEVESSQDKSDKERRQNELRASFLHYLSGTGPFADFKANRDVFSKSTGADPMLVWGYYCGVPETAELADLALTILGLSVNQGGNERDFSDWKIKRTRLRNKLSLEKTAKMSKVTADLRTRQEEDGLRGKRKARHNHEDDRVSELISVPRYADALEMANDQPPTTNDNHEQESHRVVVNSAKDWRRAHIQWMVAARDIDGEDDGAEMARITNSFGTATARWLPRSLDKLFGDTAKRPIAVQRRRKLTDEERLMELLAAEFSDEEPDDGALEGSGDEYEEV</sequence>
<proteinExistence type="predicted"/>
<organism evidence="2 3">
    <name type="scientific">Mycena citricolor</name>
    <dbReference type="NCBI Taxonomy" id="2018698"/>
    <lineage>
        <taxon>Eukaryota</taxon>
        <taxon>Fungi</taxon>
        <taxon>Dikarya</taxon>
        <taxon>Basidiomycota</taxon>
        <taxon>Agaricomycotina</taxon>
        <taxon>Agaricomycetes</taxon>
        <taxon>Agaricomycetidae</taxon>
        <taxon>Agaricales</taxon>
        <taxon>Marasmiineae</taxon>
        <taxon>Mycenaceae</taxon>
        <taxon>Mycena</taxon>
    </lineage>
</organism>
<dbReference type="SUPFAM" id="SSF53098">
    <property type="entry name" value="Ribonuclease H-like"/>
    <property type="match status" value="1"/>
</dbReference>
<feature type="region of interest" description="Disordered" evidence="1">
    <location>
        <begin position="835"/>
        <end position="857"/>
    </location>
</feature>